<feature type="transmembrane region" description="Helical" evidence="3">
    <location>
        <begin position="350"/>
        <end position="370"/>
    </location>
</feature>
<evidence type="ECO:0000313" key="9">
    <source>
        <dbReference type="Proteomes" id="UP000193969"/>
    </source>
</evidence>
<sequence>MNSLLIAAIIFTAIPVITYLIYILAILRSPNSEIHTPATQPPITVVIPTYNESEVIEHRIKNLVEMDYPAENIHVIVVDDQSTDNTVGLAAEAFKKYDLSGEVIVKEKRTGTNASVNMGVGEATTDFVVTTDADVTFEPDAVNHALGRLLSDEKIGAVCGELEPIARKDSFTTHSEKAYRDVYGRMCSWESGLHSTYCFNGPLIVLRKKAFSPIPETKGASDAGMALRIIRNGYRCLYESSARFSEYITNDMGQQRRQKLRRSARLQEATLHNLGLISPKYGKFGLFVLPLRFTMFFIAPASFFLAVILWSVVLGGINLFWGIGVWVLFGLALLSGQWKSNLISSFIWHQIYLLVSLVYMSKGVHVWQAIERKKV</sequence>
<protein>
    <submittedName>
        <fullName evidence="5">Glycosyl transferase family 2</fullName>
    </submittedName>
    <submittedName>
        <fullName evidence="6 7">Glycosyltransferase</fullName>
    </submittedName>
</protein>
<proteinExistence type="predicted"/>
<dbReference type="PANTHER" id="PTHR43630:SF1">
    <property type="entry name" value="POLY-BETA-1,6-N-ACETYL-D-GLUCOSAMINE SYNTHASE"/>
    <property type="match status" value="1"/>
</dbReference>
<feature type="domain" description="Glycosyltransferase 2-like" evidence="4">
    <location>
        <begin position="44"/>
        <end position="174"/>
    </location>
</feature>
<dbReference type="EMBL" id="JWTK01000002">
    <property type="protein sequence ID" value="OJH49556.1"/>
    <property type="molecule type" value="Genomic_DNA"/>
</dbReference>
<evidence type="ECO:0000313" key="5">
    <source>
        <dbReference type="EMBL" id="OJH49556.1"/>
    </source>
</evidence>
<evidence type="ECO:0000256" key="2">
    <source>
        <dbReference type="ARBA" id="ARBA00022679"/>
    </source>
</evidence>
<reference evidence="7" key="3">
    <citation type="submission" date="2017-04" db="EMBL/GenBank/DDBJ databases">
        <authorList>
            <person name="Afonso C.L."/>
            <person name="Miller P.J."/>
            <person name="Scott M.A."/>
            <person name="Spackman E."/>
            <person name="Goraichik I."/>
            <person name="Dimitrov K.M."/>
            <person name="Suarez D.L."/>
            <person name="Swayne D.E."/>
        </authorList>
    </citation>
    <scope>NUCLEOTIDE SEQUENCE [LARGE SCALE GENOMIC DNA]</scope>
    <source>
        <strain evidence="7">FDF-1</strain>
    </source>
</reference>
<reference evidence="9" key="2">
    <citation type="submission" date="2017-04" db="EMBL/GenBank/DDBJ databases">
        <authorList>
            <person name="Varghese N."/>
            <person name="Submissions S."/>
        </authorList>
    </citation>
    <scope>NUCLEOTIDE SEQUENCE [LARGE SCALE GENOMIC DNA]</scope>
    <source>
        <strain evidence="9">FDF-1</strain>
    </source>
</reference>
<dbReference type="InterPro" id="IPR001173">
    <property type="entry name" value="Glyco_trans_2-like"/>
</dbReference>
<gene>
    <name evidence="6" type="ORF">EFE41_03175</name>
    <name evidence="5" type="ORF">MPF_0344</name>
    <name evidence="7" type="ORF">SAMN06264941_0992</name>
</gene>
<evidence type="ECO:0000313" key="8">
    <source>
        <dbReference type="Proteomes" id="UP000185713"/>
    </source>
</evidence>
<accession>A0A1L9C530</accession>
<reference evidence="6 10" key="4">
    <citation type="submission" date="2018-10" db="EMBL/GenBank/DDBJ databases">
        <title>Cultivation of a novel Methanohalophilus strain from Kebrit Deep of the Red Sea and a genomic comparison of members of the genus Methanohalophilus.</title>
        <authorList>
            <person name="Guan Y."/>
            <person name="Ngugi D.K."/>
            <person name="Stingl U."/>
        </authorList>
    </citation>
    <scope>NUCLEOTIDE SEQUENCE [LARGE SCALE GENOMIC DNA]</scope>
    <source>
        <strain evidence="6 10">DSM 7471</strain>
    </source>
</reference>
<dbReference type="EMBL" id="RJJH01000001">
    <property type="protein sequence ID" value="RNI13592.1"/>
    <property type="molecule type" value="Genomic_DNA"/>
</dbReference>
<reference evidence="5 8" key="1">
    <citation type="submission" date="2014-12" db="EMBL/GenBank/DDBJ databases">
        <title>The genome sequence of Methanohalophilus portucalensis strain FDF1.</title>
        <authorList>
            <person name="Lai M.-C."/>
            <person name="Lai S.-J."/>
        </authorList>
    </citation>
    <scope>NUCLEOTIDE SEQUENCE [LARGE SCALE GENOMIC DNA]</scope>
    <source>
        <strain evidence="5 8">FDF-1</strain>
    </source>
</reference>
<keyword evidence="2 5" id="KW-0808">Transferase</keyword>
<evidence type="ECO:0000259" key="4">
    <source>
        <dbReference type="Pfam" id="PF00535"/>
    </source>
</evidence>
<feature type="transmembrane region" description="Helical" evidence="3">
    <location>
        <begin position="6"/>
        <end position="27"/>
    </location>
</feature>
<dbReference type="Proteomes" id="UP000193969">
    <property type="component" value="Unassembled WGS sequence"/>
</dbReference>
<evidence type="ECO:0000313" key="6">
    <source>
        <dbReference type="EMBL" id="RNI13592.1"/>
    </source>
</evidence>
<keyword evidence="3" id="KW-0472">Membrane</keyword>
<evidence type="ECO:0000256" key="3">
    <source>
        <dbReference type="SAM" id="Phobius"/>
    </source>
</evidence>
<evidence type="ECO:0000313" key="10">
    <source>
        <dbReference type="Proteomes" id="UP000278252"/>
    </source>
</evidence>
<dbReference type="RefSeq" id="WP_072358453.1">
    <property type="nucleotide sequence ID" value="NZ_FXBN01000001.1"/>
</dbReference>
<dbReference type="GO" id="GO:0016757">
    <property type="term" value="F:glycosyltransferase activity"/>
    <property type="evidence" value="ECO:0007669"/>
    <property type="project" value="UniProtKB-KW"/>
</dbReference>
<dbReference type="STRING" id="523843.SAMN06264941_0992"/>
<evidence type="ECO:0000256" key="1">
    <source>
        <dbReference type="ARBA" id="ARBA00022676"/>
    </source>
</evidence>
<dbReference type="Gene3D" id="3.90.550.10">
    <property type="entry name" value="Spore Coat Polysaccharide Biosynthesis Protein SpsA, Chain A"/>
    <property type="match status" value="1"/>
</dbReference>
<dbReference type="SUPFAM" id="SSF53448">
    <property type="entry name" value="Nucleotide-diphospho-sugar transferases"/>
    <property type="match status" value="1"/>
</dbReference>
<dbReference type="Pfam" id="PF00535">
    <property type="entry name" value="Glycos_transf_2"/>
    <property type="match status" value="1"/>
</dbReference>
<dbReference type="EMBL" id="FXBN01000001">
    <property type="protein sequence ID" value="SMH35431.1"/>
    <property type="molecule type" value="Genomic_DNA"/>
</dbReference>
<dbReference type="OrthoDB" id="43988at2157"/>
<dbReference type="InterPro" id="IPR029044">
    <property type="entry name" value="Nucleotide-diphossugar_trans"/>
</dbReference>
<keyword evidence="1" id="KW-0328">Glycosyltransferase</keyword>
<keyword evidence="3" id="KW-0812">Transmembrane</keyword>
<keyword evidence="3" id="KW-1133">Transmembrane helix</keyword>
<keyword evidence="9" id="KW-1185">Reference proteome</keyword>
<dbReference type="PANTHER" id="PTHR43630">
    <property type="entry name" value="POLY-BETA-1,6-N-ACETYL-D-GLUCOSAMINE SYNTHASE"/>
    <property type="match status" value="1"/>
</dbReference>
<dbReference type="Proteomes" id="UP000278252">
    <property type="component" value="Unassembled WGS sequence"/>
</dbReference>
<evidence type="ECO:0000313" key="7">
    <source>
        <dbReference type="EMBL" id="SMH35431.1"/>
    </source>
</evidence>
<dbReference type="AlphaFoldDB" id="A0A1L9C530"/>
<dbReference type="Proteomes" id="UP000185713">
    <property type="component" value="Unassembled WGS sequence"/>
</dbReference>
<organism evidence="5 8">
    <name type="scientific">Methanohalophilus portucalensis FDF-1</name>
    <dbReference type="NCBI Taxonomy" id="523843"/>
    <lineage>
        <taxon>Archaea</taxon>
        <taxon>Methanobacteriati</taxon>
        <taxon>Methanobacteriota</taxon>
        <taxon>Stenosarchaea group</taxon>
        <taxon>Methanomicrobia</taxon>
        <taxon>Methanosarcinales</taxon>
        <taxon>Methanosarcinaceae</taxon>
        <taxon>Methanohalophilus</taxon>
    </lineage>
</organism>
<feature type="transmembrane region" description="Helical" evidence="3">
    <location>
        <begin position="293"/>
        <end position="313"/>
    </location>
</feature>
<name>A0A1L9C530_9EURY</name>
<feature type="transmembrane region" description="Helical" evidence="3">
    <location>
        <begin position="319"/>
        <end position="338"/>
    </location>
</feature>